<reference evidence="1 2" key="1">
    <citation type="submission" date="2019-06" db="EMBL/GenBank/DDBJ databases">
        <title>WGS assembly of Gossypium darwinii.</title>
        <authorList>
            <person name="Chen Z.J."/>
            <person name="Sreedasyam A."/>
            <person name="Ando A."/>
            <person name="Song Q."/>
            <person name="De L."/>
            <person name="Hulse-Kemp A."/>
            <person name="Ding M."/>
            <person name="Ye W."/>
            <person name="Kirkbride R."/>
            <person name="Jenkins J."/>
            <person name="Plott C."/>
            <person name="Lovell J."/>
            <person name="Lin Y.-M."/>
            <person name="Vaughn R."/>
            <person name="Liu B."/>
            <person name="Li W."/>
            <person name="Simpson S."/>
            <person name="Scheffler B."/>
            <person name="Saski C."/>
            <person name="Grover C."/>
            <person name="Hu G."/>
            <person name="Conover J."/>
            <person name="Carlson J."/>
            <person name="Shu S."/>
            <person name="Boston L."/>
            <person name="Williams M."/>
            <person name="Peterson D."/>
            <person name="Mcgee K."/>
            <person name="Jones D."/>
            <person name="Wendel J."/>
            <person name="Stelly D."/>
            <person name="Grimwood J."/>
            <person name="Schmutz J."/>
        </authorList>
    </citation>
    <scope>NUCLEOTIDE SEQUENCE [LARGE SCALE GENOMIC DNA]</scope>
    <source>
        <strain evidence="1">1808015.09</strain>
    </source>
</reference>
<sequence length="45" mass="5100">MTSINDSWAMKVPFGSKPALAVMSFHHVRFLHWCKSIKSQVCVHG</sequence>
<proteinExistence type="predicted"/>
<dbReference type="AlphaFoldDB" id="A0A5D2CBQ8"/>
<dbReference type="Proteomes" id="UP000323506">
    <property type="component" value="Chromosome D05"/>
</dbReference>
<dbReference type="EMBL" id="CM017705">
    <property type="protein sequence ID" value="TYG67007.1"/>
    <property type="molecule type" value="Genomic_DNA"/>
</dbReference>
<organism evidence="1 2">
    <name type="scientific">Gossypium darwinii</name>
    <name type="common">Darwin's cotton</name>
    <name type="synonym">Gossypium barbadense var. darwinii</name>
    <dbReference type="NCBI Taxonomy" id="34276"/>
    <lineage>
        <taxon>Eukaryota</taxon>
        <taxon>Viridiplantae</taxon>
        <taxon>Streptophyta</taxon>
        <taxon>Embryophyta</taxon>
        <taxon>Tracheophyta</taxon>
        <taxon>Spermatophyta</taxon>
        <taxon>Magnoliopsida</taxon>
        <taxon>eudicotyledons</taxon>
        <taxon>Gunneridae</taxon>
        <taxon>Pentapetalae</taxon>
        <taxon>rosids</taxon>
        <taxon>malvids</taxon>
        <taxon>Malvales</taxon>
        <taxon>Malvaceae</taxon>
        <taxon>Malvoideae</taxon>
        <taxon>Gossypium</taxon>
    </lineage>
</organism>
<evidence type="ECO:0000313" key="1">
    <source>
        <dbReference type="EMBL" id="TYG67007.1"/>
    </source>
</evidence>
<evidence type="ECO:0000313" key="2">
    <source>
        <dbReference type="Proteomes" id="UP000323506"/>
    </source>
</evidence>
<gene>
    <name evidence="1" type="ORF">ES288_D05G044300v1</name>
</gene>
<keyword evidence="2" id="KW-1185">Reference proteome</keyword>
<accession>A0A5D2CBQ8</accession>
<protein>
    <submittedName>
        <fullName evidence="1">Uncharacterized protein</fullName>
    </submittedName>
</protein>
<name>A0A5D2CBQ8_GOSDA</name>